<reference evidence="1 2" key="1">
    <citation type="journal article" date="2018" name="Sci. Data">
        <title>The draft genome sequence of cork oak.</title>
        <authorList>
            <person name="Ramos A.M."/>
            <person name="Usie A."/>
            <person name="Barbosa P."/>
            <person name="Barros P.M."/>
            <person name="Capote T."/>
            <person name="Chaves I."/>
            <person name="Simoes F."/>
            <person name="Abreu I."/>
            <person name="Carrasquinho I."/>
            <person name="Faro C."/>
            <person name="Guimaraes J.B."/>
            <person name="Mendonca D."/>
            <person name="Nobrega F."/>
            <person name="Rodrigues L."/>
            <person name="Saibo N.J.M."/>
            <person name="Varela M.C."/>
            <person name="Egas C."/>
            <person name="Matos J."/>
            <person name="Miguel C.M."/>
            <person name="Oliveira M.M."/>
            <person name="Ricardo C.P."/>
            <person name="Goncalves S."/>
        </authorList>
    </citation>
    <scope>NUCLEOTIDE SEQUENCE [LARGE SCALE GENOMIC DNA]</scope>
    <source>
        <strain evidence="2">cv. HL8</strain>
    </source>
</reference>
<evidence type="ECO:0000313" key="1">
    <source>
        <dbReference type="EMBL" id="KAK7844249.1"/>
    </source>
</evidence>
<dbReference type="EMBL" id="PKMF04000189">
    <property type="protein sequence ID" value="KAK7844249.1"/>
    <property type="molecule type" value="Genomic_DNA"/>
</dbReference>
<accession>A0AAW0L092</accession>
<protein>
    <submittedName>
        <fullName evidence="1">Uncharacterized protein</fullName>
    </submittedName>
</protein>
<gene>
    <name evidence="1" type="ORF">CFP56_011097</name>
</gene>
<sequence length="86" mass="10064">MLVITDWKVIGTVHLTFWYKYKVAPSRFLTISNILFRILALLTCLLSLQQTHLFSLSVFHSFFASDSQIHRKSSEKHACEKQSEEF</sequence>
<dbReference type="AlphaFoldDB" id="A0AAW0L092"/>
<keyword evidence="2" id="KW-1185">Reference proteome</keyword>
<evidence type="ECO:0000313" key="2">
    <source>
        <dbReference type="Proteomes" id="UP000237347"/>
    </source>
</evidence>
<dbReference type="Proteomes" id="UP000237347">
    <property type="component" value="Unassembled WGS sequence"/>
</dbReference>
<comment type="caution">
    <text evidence="1">The sequence shown here is derived from an EMBL/GenBank/DDBJ whole genome shotgun (WGS) entry which is preliminary data.</text>
</comment>
<name>A0AAW0L092_QUESU</name>
<proteinExistence type="predicted"/>
<organism evidence="1 2">
    <name type="scientific">Quercus suber</name>
    <name type="common">Cork oak</name>
    <dbReference type="NCBI Taxonomy" id="58331"/>
    <lineage>
        <taxon>Eukaryota</taxon>
        <taxon>Viridiplantae</taxon>
        <taxon>Streptophyta</taxon>
        <taxon>Embryophyta</taxon>
        <taxon>Tracheophyta</taxon>
        <taxon>Spermatophyta</taxon>
        <taxon>Magnoliopsida</taxon>
        <taxon>eudicotyledons</taxon>
        <taxon>Gunneridae</taxon>
        <taxon>Pentapetalae</taxon>
        <taxon>rosids</taxon>
        <taxon>fabids</taxon>
        <taxon>Fagales</taxon>
        <taxon>Fagaceae</taxon>
        <taxon>Quercus</taxon>
    </lineage>
</organism>
<dbReference type="Gramene" id="rna-CFP56_12515">
    <property type="protein sequence ID" value="cds-POE68342.1"/>
    <property type="gene ID" value="gene-CFP56_12515"/>
</dbReference>